<dbReference type="Gene3D" id="1.10.225.10">
    <property type="entry name" value="Saposin-like"/>
    <property type="match status" value="1"/>
</dbReference>
<dbReference type="VEuPathDB" id="AmoebaDB:DICPUDRAFT_38709"/>
<evidence type="ECO:0000259" key="4">
    <source>
        <dbReference type="PROSITE" id="PS50015"/>
    </source>
</evidence>
<dbReference type="GeneID" id="10507458"/>
<evidence type="ECO:0000313" key="5">
    <source>
        <dbReference type="EMBL" id="EGC32206.1"/>
    </source>
</evidence>
<dbReference type="GO" id="GO:0006629">
    <property type="term" value="P:lipid metabolic process"/>
    <property type="evidence" value="ECO:0007669"/>
    <property type="project" value="InterPro"/>
</dbReference>
<dbReference type="eggNOG" id="ENOG502RIKU">
    <property type="taxonomic scope" value="Eukaryota"/>
</dbReference>
<dbReference type="PROSITE" id="PS50015">
    <property type="entry name" value="SAP_B"/>
    <property type="match status" value="1"/>
</dbReference>
<keyword evidence="6" id="KW-1185">Reference proteome</keyword>
<dbReference type="RefSeq" id="XP_003291278.1">
    <property type="nucleotide sequence ID" value="XM_003291230.1"/>
</dbReference>
<dbReference type="OMA" id="KSDWINK"/>
<reference evidence="6" key="1">
    <citation type="journal article" date="2011" name="Genome Biol.">
        <title>Comparative genomics of the social amoebae Dictyostelium discoideum and Dictyostelium purpureum.</title>
        <authorList>
            <consortium name="US DOE Joint Genome Institute (JGI-PGF)"/>
            <person name="Sucgang R."/>
            <person name="Kuo A."/>
            <person name="Tian X."/>
            <person name="Salerno W."/>
            <person name="Parikh A."/>
            <person name="Feasley C.L."/>
            <person name="Dalin E."/>
            <person name="Tu H."/>
            <person name="Huang E."/>
            <person name="Barry K."/>
            <person name="Lindquist E."/>
            <person name="Shapiro H."/>
            <person name="Bruce D."/>
            <person name="Schmutz J."/>
            <person name="Salamov A."/>
            <person name="Fey P."/>
            <person name="Gaudet P."/>
            <person name="Anjard C."/>
            <person name="Babu M.M."/>
            <person name="Basu S."/>
            <person name="Bushmanova Y."/>
            <person name="van der Wel H."/>
            <person name="Katoh-Kurasawa M."/>
            <person name="Dinh C."/>
            <person name="Coutinho P.M."/>
            <person name="Saito T."/>
            <person name="Elias M."/>
            <person name="Schaap P."/>
            <person name="Kay R.R."/>
            <person name="Henrissat B."/>
            <person name="Eichinger L."/>
            <person name="Rivero F."/>
            <person name="Putnam N.H."/>
            <person name="West C.M."/>
            <person name="Loomis W.F."/>
            <person name="Chisholm R.L."/>
            <person name="Shaulsky G."/>
            <person name="Strassmann J.E."/>
            <person name="Queller D.C."/>
            <person name="Kuspa A."/>
            <person name="Grigoriev I.V."/>
        </authorList>
    </citation>
    <scope>NUCLEOTIDE SEQUENCE [LARGE SCALE GENOMIC DNA]</scope>
    <source>
        <strain evidence="6">QSDP1</strain>
    </source>
</reference>
<dbReference type="KEGG" id="dpp:DICPUDRAFT_38709"/>
<dbReference type="PANTHER" id="PTHR11480:SF91">
    <property type="entry name" value="SAPOSIN B-TYPE DOMAIN-CONTAINING PROTEIN"/>
    <property type="match status" value="1"/>
</dbReference>
<sequence>MNKLFIFVFLALIATAFAVNNVKIQPEQPKNEGFLPLCMICSYVVDKVDDYLQAHTNTTQIVSMVEHDCQELQKSDWINKCDNIVSEYLGEIITLLEEKKSAEIVCKVITLC</sequence>
<dbReference type="Pfam" id="PF05184">
    <property type="entry name" value="SapB_1"/>
    <property type="match status" value="1"/>
</dbReference>
<evidence type="ECO:0000256" key="1">
    <source>
        <dbReference type="ARBA" id="ARBA00023157"/>
    </source>
</evidence>
<feature type="domain" description="Saposin B-type" evidence="4">
    <location>
        <begin position="34"/>
        <end position="112"/>
    </location>
</feature>
<dbReference type="AlphaFoldDB" id="F0ZV34"/>
<dbReference type="InterPro" id="IPR051428">
    <property type="entry name" value="Sphingo_Act-Surfact_Prot"/>
</dbReference>
<dbReference type="EMBL" id="GL871206">
    <property type="protein sequence ID" value="EGC32206.1"/>
    <property type="molecule type" value="Genomic_DNA"/>
</dbReference>
<evidence type="ECO:0000313" key="6">
    <source>
        <dbReference type="Proteomes" id="UP000001064"/>
    </source>
</evidence>
<organism evidence="5 6">
    <name type="scientific">Dictyostelium purpureum</name>
    <name type="common">Slime mold</name>
    <dbReference type="NCBI Taxonomy" id="5786"/>
    <lineage>
        <taxon>Eukaryota</taxon>
        <taxon>Amoebozoa</taxon>
        <taxon>Evosea</taxon>
        <taxon>Eumycetozoa</taxon>
        <taxon>Dictyostelia</taxon>
        <taxon>Dictyosteliales</taxon>
        <taxon>Dictyosteliaceae</taxon>
        <taxon>Dictyostelium</taxon>
    </lineage>
</organism>
<protein>
    <recommendedName>
        <fullName evidence="4">Saposin B-type domain-containing protein</fullName>
    </recommendedName>
</protein>
<feature type="chain" id="PRO_5003262813" description="Saposin B-type domain-containing protein" evidence="3">
    <location>
        <begin position="19"/>
        <end position="112"/>
    </location>
</feature>
<dbReference type="Pfam" id="PF03489">
    <property type="entry name" value="SapB_2"/>
    <property type="match status" value="1"/>
</dbReference>
<evidence type="ECO:0000256" key="3">
    <source>
        <dbReference type="SAM" id="SignalP"/>
    </source>
</evidence>
<keyword evidence="2" id="KW-0325">Glycoprotein</keyword>
<keyword evidence="3" id="KW-0732">Signal</keyword>
<proteinExistence type="predicted"/>
<dbReference type="Proteomes" id="UP000001064">
    <property type="component" value="Unassembled WGS sequence"/>
</dbReference>
<dbReference type="SMART" id="SM00741">
    <property type="entry name" value="SapB"/>
    <property type="match status" value="1"/>
</dbReference>
<dbReference type="OrthoDB" id="69496at2759"/>
<name>F0ZV34_DICPU</name>
<gene>
    <name evidence="5" type="ORF">DICPUDRAFT_38709</name>
</gene>
<feature type="signal peptide" evidence="3">
    <location>
        <begin position="1"/>
        <end position="18"/>
    </location>
</feature>
<evidence type="ECO:0000256" key="2">
    <source>
        <dbReference type="ARBA" id="ARBA00023180"/>
    </source>
</evidence>
<dbReference type="InParanoid" id="F0ZV34"/>
<dbReference type="SUPFAM" id="SSF47862">
    <property type="entry name" value="Saposin"/>
    <property type="match status" value="1"/>
</dbReference>
<dbReference type="PANTHER" id="PTHR11480">
    <property type="entry name" value="SAPOSIN-RELATED"/>
    <property type="match status" value="1"/>
</dbReference>
<accession>F0ZV34</accession>
<dbReference type="InterPro" id="IPR008138">
    <property type="entry name" value="SapB_2"/>
</dbReference>
<dbReference type="InterPro" id="IPR011001">
    <property type="entry name" value="Saposin-like"/>
</dbReference>
<dbReference type="InterPro" id="IPR008139">
    <property type="entry name" value="SaposinB_dom"/>
</dbReference>
<dbReference type="InterPro" id="IPR007856">
    <property type="entry name" value="SapB_1"/>
</dbReference>
<keyword evidence="1" id="KW-1015">Disulfide bond</keyword>